<dbReference type="InterPro" id="IPR002878">
    <property type="entry name" value="ChsH2_C"/>
</dbReference>
<proteinExistence type="predicted"/>
<evidence type="ECO:0000259" key="1">
    <source>
        <dbReference type="Pfam" id="PF01796"/>
    </source>
</evidence>
<accession>A0A932CLN4</accession>
<dbReference type="SUPFAM" id="SSF50249">
    <property type="entry name" value="Nucleic acid-binding proteins"/>
    <property type="match status" value="1"/>
</dbReference>
<protein>
    <submittedName>
        <fullName evidence="3">OB-fold domain-containing protein</fullName>
    </submittedName>
</protein>
<dbReference type="Gene3D" id="6.10.30.10">
    <property type="match status" value="1"/>
</dbReference>
<organism evidence="3 4">
    <name type="scientific">Tectimicrobiota bacterium</name>
    <dbReference type="NCBI Taxonomy" id="2528274"/>
    <lineage>
        <taxon>Bacteria</taxon>
        <taxon>Pseudomonadati</taxon>
        <taxon>Nitrospinota/Tectimicrobiota group</taxon>
        <taxon>Candidatus Tectimicrobiota</taxon>
    </lineage>
</organism>
<gene>
    <name evidence="3" type="ORF">HYY20_02000</name>
</gene>
<dbReference type="EMBL" id="JACPRF010000058">
    <property type="protein sequence ID" value="MBI2875636.1"/>
    <property type="molecule type" value="Genomic_DNA"/>
</dbReference>
<feature type="domain" description="ChsH2 rubredoxin-like zinc ribbon" evidence="2">
    <location>
        <begin position="19"/>
        <end position="52"/>
    </location>
</feature>
<name>A0A932CLN4_UNCTE</name>
<dbReference type="Pfam" id="PF12172">
    <property type="entry name" value="zf-ChsH2"/>
    <property type="match status" value="1"/>
</dbReference>
<dbReference type="Pfam" id="PF01796">
    <property type="entry name" value="OB_ChsH2_C"/>
    <property type="match status" value="1"/>
</dbReference>
<sequence length="136" mass="15496">MSDPVKPLPQPTKYSAPYWEAARRHELLLQRCTDCQTYRHYPRPRCPRCLSPHFAWARAAGTGTVYSFSVVYRPLSRAFLEEVPFVFALVDLTEGVRMVSTVVDCVPEEVYIGMPVEVAFDDVAPAVTLPRFRPHP</sequence>
<dbReference type="InterPro" id="IPR022002">
    <property type="entry name" value="ChsH2_Znr"/>
</dbReference>
<dbReference type="InterPro" id="IPR052513">
    <property type="entry name" value="Thioester_dehydratase-like"/>
</dbReference>
<dbReference type="InterPro" id="IPR012340">
    <property type="entry name" value="NA-bd_OB-fold"/>
</dbReference>
<feature type="domain" description="ChsH2 C-terminal OB-fold" evidence="1">
    <location>
        <begin position="56"/>
        <end position="121"/>
    </location>
</feature>
<dbReference type="PANTHER" id="PTHR34075">
    <property type="entry name" value="BLR3430 PROTEIN"/>
    <property type="match status" value="1"/>
</dbReference>
<evidence type="ECO:0000259" key="2">
    <source>
        <dbReference type="Pfam" id="PF12172"/>
    </source>
</evidence>
<dbReference type="AlphaFoldDB" id="A0A932CLN4"/>
<comment type="caution">
    <text evidence="3">The sequence shown here is derived from an EMBL/GenBank/DDBJ whole genome shotgun (WGS) entry which is preliminary data.</text>
</comment>
<dbReference type="PANTHER" id="PTHR34075:SF5">
    <property type="entry name" value="BLR3430 PROTEIN"/>
    <property type="match status" value="1"/>
</dbReference>
<dbReference type="Proteomes" id="UP000769766">
    <property type="component" value="Unassembled WGS sequence"/>
</dbReference>
<evidence type="ECO:0000313" key="3">
    <source>
        <dbReference type="EMBL" id="MBI2875636.1"/>
    </source>
</evidence>
<evidence type="ECO:0000313" key="4">
    <source>
        <dbReference type="Proteomes" id="UP000769766"/>
    </source>
</evidence>
<reference evidence="3" key="1">
    <citation type="submission" date="2020-07" db="EMBL/GenBank/DDBJ databases">
        <title>Huge and variable diversity of episymbiotic CPR bacteria and DPANN archaea in groundwater ecosystems.</title>
        <authorList>
            <person name="He C.Y."/>
            <person name="Keren R."/>
            <person name="Whittaker M."/>
            <person name="Farag I.F."/>
            <person name="Doudna J."/>
            <person name="Cate J.H.D."/>
            <person name="Banfield J.F."/>
        </authorList>
    </citation>
    <scope>NUCLEOTIDE SEQUENCE</scope>
    <source>
        <strain evidence="3">NC_groundwater_672_Ag_B-0.1um_62_36</strain>
    </source>
</reference>